<dbReference type="AlphaFoldDB" id="F8JNP9"/>
<evidence type="ECO:0000313" key="2">
    <source>
        <dbReference type="Proteomes" id="UP000007842"/>
    </source>
</evidence>
<accession>F8JNP9</accession>
<accession>G8WMR0</accession>
<gene>
    <name evidence="1" type="ordered locus">SCATT_02580</name>
</gene>
<dbReference type="OrthoDB" id="4308639at2"/>
<name>F8JNP9_STREN</name>
<keyword evidence="2" id="KW-1185">Reference proteome</keyword>
<evidence type="ECO:0000313" key="1">
    <source>
        <dbReference type="EMBL" id="AEW92629.1"/>
    </source>
</evidence>
<sequence>MLTQETVEFLGTTTATDQEMGTAIALMTEEESVISDAPVCRPEATGALLLGLLISCSPKEPKERDRR</sequence>
<dbReference type="HOGENOM" id="CLU_203858_0_0_11"/>
<proteinExistence type="predicted"/>
<dbReference type="RefSeq" id="WP_014141022.1">
    <property type="nucleotide sequence ID" value="NC_016111.1"/>
</dbReference>
<organism evidence="1 2">
    <name type="scientific">Streptantibioticus cattleyicolor (strain ATCC 35852 / DSM 46488 / JCM 4925 / NBRC 14057 / NRRL 8057)</name>
    <name type="common">Streptomyces cattleya</name>
    <dbReference type="NCBI Taxonomy" id="1003195"/>
    <lineage>
        <taxon>Bacteria</taxon>
        <taxon>Bacillati</taxon>
        <taxon>Actinomycetota</taxon>
        <taxon>Actinomycetes</taxon>
        <taxon>Kitasatosporales</taxon>
        <taxon>Streptomycetaceae</taxon>
        <taxon>Streptantibioticus</taxon>
    </lineage>
</organism>
<dbReference type="KEGG" id="sct:SCAT_0246"/>
<dbReference type="Proteomes" id="UP000007842">
    <property type="component" value="Chromosome"/>
</dbReference>
<dbReference type="STRING" id="1003195.SCATT_02580"/>
<dbReference type="KEGG" id="scy:SCATT_02580"/>
<dbReference type="PATRIC" id="fig|1003195.11.peg.1891"/>
<protein>
    <submittedName>
        <fullName evidence="1">Uncharacterized protein</fullName>
    </submittedName>
</protein>
<reference evidence="2" key="1">
    <citation type="submission" date="2011-12" db="EMBL/GenBank/DDBJ databases">
        <title>Complete genome sequence of Streptomyces cattleya strain DSM 46488.</title>
        <authorList>
            <person name="Ou H.-Y."/>
            <person name="Li P."/>
            <person name="Zhao C."/>
            <person name="O'Hagan D."/>
            <person name="Deng Z."/>
        </authorList>
    </citation>
    <scope>NUCLEOTIDE SEQUENCE [LARGE SCALE GENOMIC DNA]</scope>
    <source>
        <strain evidence="2">ATCC 35852 / DSM 46488 / JCM 4925 / NBRC 14057 / NRRL 8057</strain>
    </source>
</reference>
<dbReference type="EMBL" id="CP003219">
    <property type="protein sequence ID" value="AEW92629.1"/>
    <property type="molecule type" value="Genomic_DNA"/>
</dbReference>